<keyword evidence="4" id="KW-1185">Reference proteome</keyword>
<feature type="region of interest" description="Disordered" evidence="2">
    <location>
        <begin position="1"/>
        <end position="22"/>
    </location>
</feature>
<evidence type="ECO:0000256" key="2">
    <source>
        <dbReference type="SAM" id="MobiDB-lite"/>
    </source>
</evidence>
<feature type="coiled-coil region" evidence="1">
    <location>
        <begin position="391"/>
        <end position="444"/>
    </location>
</feature>
<name>A0AAV5K1L3_9ROSI</name>
<organism evidence="3 4">
    <name type="scientific">Rubroshorea leprosula</name>
    <dbReference type="NCBI Taxonomy" id="152421"/>
    <lineage>
        <taxon>Eukaryota</taxon>
        <taxon>Viridiplantae</taxon>
        <taxon>Streptophyta</taxon>
        <taxon>Embryophyta</taxon>
        <taxon>Tracheophyta</taxon>
        <taxon>Spermatophyta</taxon>
        <taxon>Magnoliopsida</taxon>
        <taxon>eudicotyledons</taxon>
        <taxon>Gunneridae</taxon>
        <taxon>Pentapetalae</taxon>
        <taxon>rosids</taxon>
        <taxon>malvids</taxon>
        <taxon>Malvales</taxon>
        <taxon>Dipterocarpaceae</taxon>
        <taxon>Rubroshorea</taxon>
    </lineage>
</organism>
<dbReference type="Proteomes" id="UP001054252">
    <property type="component" value="Unassembled WGS sequence"/>
</dbReference>
<comment type="caution">
    <text evidence="3">The sequence shown here is derived from an EMBL/GenBank/DDBJ whole genome shotgun (WGS) entry which is preliminary data.</text>
</comment>
<protein>
    <submittedName>
        <fullName evidence="3">Uncharacterized protein</fullName>
    </submittedName>
</protein>
<dbReference type="EMBL" id="BPVZ01000047">
    <property type="protein sequence ID" value="GKV17006.1"/>
    <property type="molecule type" value="Genomic_DNA"/>
</dbReference>
<keyword evidence="1" id="KW-0175">Coiled coil</keyword>
<evidence type="ECO:0000313" key="3">
    <source>
        <dbReference type="EMBL" id="GKV17006.1"/>
    </source>
</evidence>
<accession>A0AAV5K1L3</accession>
<sequence length="572" mass="64000">MEFFRELGELRGNQGKEEEESVMSVKPIAMIVSSELQDLSETSTLESSASSSAHEGFGGHHSLPSKGSSLERTASAREGVGEGHKQSFVGKCGRGCECAPVAGWENKTISGRLSNLRKAPQTLGAGFRFRANLHHEVADSATSIKGYKRLEDIVRQYHVPRTILIRIGTRNKRACTVSQTRWIPVYVDHFNASLRFPLPGLIFDILAELEILARAVVFRSLFLCRLSPTRTRWHYISGREKMMIFNYVRNKVSRWKRQFVFVKDTRTERIRAEGLVDLEALVTPEVLTMHGFMDVAILFSEGEMSSMLERQRERAQRSQTRVLGLARIGRRALTSDCLCAREDSNVEDDMPLIRCRLNFGTQSGAALSYSVALFENEQAARGQNCELNDTCKRLTSDKASLEDEVNHLQSLEMADKAASAESWADELANKVNQLKEELKKDVVAVASMNTTTEIFNDVCQKVLKYQSDFPIGKLAFVEGEEFDEEGKSLASPTDTIVRLRWELNEDGLPIWPPSILEEGEDFENLPRFDSWVGDAPEEEAEPSRTPPTPQPITTATVPSPARADASVPIDSH</sequence>
<reference evidence="3 4" key="1">
    <citation type="journal article" date="2021" name="Commun. Biol.">
        <title>The genome of Shorea leprosula (Dipterocarpaceae) highlights the ecological relevance of drought in aseasonal tropical rainforests.</title>
        <authorList>
            <person name="Ng K.K.S."/>
            <person name="Kobayashi M.J."/>
            <person name="Fawcett J.A."/>
            <person name="Hatakeyama M."/>
            <person name="Paape T."/>
            <person name="Ng C.H."/>
            <person name="Ang C.C."/>
            <person name="Tnah L.H."/>
            <person name="Lee C.T."/>
            <person name="Nishiyama T."/>
            <person name="Sese J."/>
            <person name="O'Brien M.J."/>
            <person name="Copetti D."/>
            <person name="Mohd Noor M.I."/>
            <person name="Ong R.C."/>
            <person name="Putra M."/>
            <person name="Sireger I.Z."/>
            <person name="Indrioko S."/>
            <person name="Kosugi Y."/>
            <person name="Izuno A."/>
            <person name="Isagi Y."/>
            <person name="Lee S.L."/>
            <person name="Shimizu K.K."/>
        </authorList>
    </citation>
    <scope>NUCLEOTIDE SEQUENCE [LARGE SCALE GENOMIC DNA]</scope>
    <source>
        <strain evidence="3">214</strain>
    </source>
</reference>
<evidence type="ECO:0000313" key="4">
    <source>
        <dbReference type="Proteomes" id="UP001054252"/>
    </source>
</evidence>
<feature type="region of interest" description="Disordered" evidence="2">
    <location>
        <begin position="526"/>
        <end position="572"/>
    </location>
</feature>
<feature type="region of interest" description="Disordered" evidence="2">
    <location>
        <begin position="39"/>
        <end position="86"/>
    </location>
</feature>
<proteinExistence type="predicted"/>
<evidence type="ECO:0000256" key="1">
    <source>
        <dbReference type="SAM" id="Coils"/>
    </source>
</evidence>
<gene>
    <name evidence="3" type="ORF">SLEP1_g27566</name>
</gene>
<dbReference type="AlphaFoldDB" id="A0AAV5K1L3"/>
<feature type="compositionally biased region" description="Low complexity" evidence="2">
    <location>
        <begin position="39"/>
        <end position="53"/>
    </location>
</feature>